<protein>
    <submittedName>
        <fullName evidence="1">Uncharacterized protein</fullName>
    </submittedName>
</protein>
<proteinExistence type="predicted"/>
<accession>A0ACC4APZ0</accession>
<name>A0ACC4APZ0_POPAL</name>
<gene>
    <name evidence="1" type="ORF">D5086_030969</name>
</gene>
<evidence type="ECO:0000313" key="2">
    <source>
        <dbReference type="Proteomes" id="UP000309997"/>
    </source>
</evidence>
<reference evidence="1 2" key="1">
    <citation type="journal article" date="2024" name="Plant Biotechnol. J.">
        <title>Genome and CRISPR/Cas9 system of a widespread forest tree (Populus alba) in the world.</title>
        <authorList>
            <person name="Liu Y.J."/>
            <person name="Jiang P.F."/>
            <person name="Han X.M."/>
            <person name="Li X.Y."/>
            <person name="Wang H.M."/>
            <person name="Wang Y.J."/>
            <person name="Wang X.X."/>
            <person name="Zeng Q.Y."/>
        </authorList>
    </citation>
    <scope>NUCLEOTIDE SEQUENCE [LARGE SCALE GENOMIC DNA]</scope>
    <source>
        <strain evidence="2">cv. PAL-ZL1</strain>
    </source>
</reference>
<dbReference type="EMBL" id="RCHU02000017">
    <property type="protein sequence ID" value="KAL3568318.1"/>
    <property type="molecule type" value="Genomic_DNA"/>
</dbReference>
<dbReference type="Proteomes" id="UP000309997">
    <property type="component" value="Unassembled WGS sequence"/>
</dbReference>
<sequence length="638" mass="71132">MKAITSNVSIVPWIPSPQPTRHYPQPTRLHHFSNLIRSEQGFPFYESKASDDREDNNNNMGGVTSTIAAKFAFFPPNPASYTVVTDDSSSAVSGGSTTRLYIPEVPRKDDVDVLKLRTRRGNEIVAVHIKHPRASATLLYSHGNAADLGQMFELFVELSNRLRINLMGYDYSGYGQSSGKPTECNTYADIDAAYKCLKEQYGVKDDQLILYGQSVGSGPTVDLASRLPNLRGVVLHSPILSGMRVLYPVKRTYWFDIYKNIDKIGMVNCRVLIIHNTNFQTIIGKINSCVTSRDMNTGNSLASQFHWKLSTGCKSKTATNGPKTTAESENQNKPSESASSDTFELGDLPEISRNSLDSRLEKSKKPNKPEKSRMSTDRVDRFRRRKGLICETFCMLLDILSDFDIRAFSTSRKESKDFLFFFICGICFKDSDILALQSRVKEYAYQQPDYCGYPGFELGCRNQDPAITIMRSTLTNYLASITNHAEVTLYYGCPSPSPPGFSAQFTCNINDTAIMPILLDPTVAQLLEAINQVRYHNENKSGLVFSNLASRNDSIKVPVRESAFQQFFSSPNVTQLLEGLNQGFGLEWNASNNFCDTCQSSGGKCGFNQTTTAFTCYCKDQPQQFSCQQSPTEAQSPA</sequence>
<organism evidence="1 2">
    <name type="scientific">Populus alba</name>
    <name type="common">White poplar</name>
    <dbReference type="NCBI Taxonomy" id="43335"/>
    <lineage>
        <taxon>Eukaryota</taxon>
        <taxon>Viridiplantae</taxon>
        <taxon>Streptophyta</taxon>
        <taxon>Embryophyta</taxon>
        <taxon>Tracheophyta</taxon>
        <taxon>Spermatophyta</taxon>
        <taxon>Magnoliopsida</taxon>
        <taxon>eudicotyledons</taxon>
        <taxon>Gunneridae</taxon>
        <taxon>Pentapetalae</taxon>
        <taxon>rosids</taxon>
        <taxon>fabids</taxon>
        <taxon>Malpighiales</taxon>
        <taxon>Salicaceae</taxon>
        <taxon>Saliceae</taxon>
        <taxon>Populus</taxon>
    </lineage>
</organism>
<evidence type="ECO:0000313" key="1">
    <source>
        <dbReference type="EMBL" id="KAL3568318.1"/>
    </source>
</evidence>
<keyword evidence="2" id="KW-1185">Reference proteome</keyword>
<comment type="caution">
    <text evidence="1">The sequence shown here is derived from an EMBL/GenBank/DDBJ whole genome shotgun (WGS) entry which is preliminary data.</text>
</comment>